<name>A0ABS6W833_9BIFI</name>
<dbReference type="EMBL" id="JAHBBD010000006">
    <property type="protein sequence ID" value="MBW3082507.1"/>
    <property type="molecule type" value="Genomic_DNA"/>
</dbReference>
<keyword evidence="1" id="KW-1133">Transmembrane helix</keyword>
<keyword evidence="1" id="KW-0472">Membrane</keyword>
<dbReference type="RefSeq" id="WP_219080706.1">
    <property type="nucleotide sequence ID" value="NZ_JAHBBD010000006.1"/>
</dbReference>
<protein>
    <submittedName>
        <fullName evidence="2">Uncharacterized protein</fullName>
    </submittedName>
</protein>
<keyword evidence="1" id="KW-0812">Transmembrane</keyword>
<feature type="transmembrane region" description="Helical" evidence="1">
    <location>
        <begin position="37"/>
        <end position="54"/>
    </location>
</feature>
<keyword evidence="3" id="KW-1185">Reference proteome</keyword>
<gene>
    <name evidence="2" type="ORF">KIH73_03780</name>
</gene>
<reference evidence="2 3" key="1">
    <citation type="submission" date="2021-05" db="EMBL/GenBank/DDBJ databases">
        <title>Phylogenetic classification of ten novel species belonging to the genus Bifidobacterium comprising B. colchicus sp. nov., B. abeli sp. nov., B. bicoloris sp. nov., B. guerezis sp. nov., B. rosaliae sp. nov., B. santillanensis sp. nov., B. argentati sp. nov., B. amazzoni sp. nov., B. pluviali sp. nov., and B. pinnaculum sp. nov.</title>
        <authorList>
            <person name="Lugli G.A."/>
            <person name="Ruiz Garcia L."/>
            <person name="Margolles A."/>
            <person name="Ventura M."/>
        </authorList>
    </citation>
    <scope>NUCLEOTIDE SEQUENCE [LARGE SCALE GENOMIC DNA]</scope>
    <source>
        <strain evidence="2 3">6T3</strain>
    </source>
</reference>
<sequence length="125" mass="12989">MEKKNFVSMIMGVIGGILFALGMCMCLVAEWGAFDQGVVVAVVGLVALVALPMVRRKMEGKSLVVRLSAKTIGTAALAVVGTLTLGIGMCMTMVWGAVLMVPGIVVGLLGIVLLLCLIPLCKGLR</sequence>
<proteinExistence type="predicted"/>
<evidence type="ECO:0000256" key="1">
    <source>
        <dbReference type="SAM" id="Phobius"/>
    </source>
</evidence>
<evidence type="ECO:0000313" key="3">
    <source>
        <dbReference type="Proteomes" id="UP000812844"/>
    </source>
</evidence>
<feature type="transmembrane region" description="Helical" evidence="1">
    <location>
        <begin position="101"/>
        <end position="121"/>
    </location>
</feature>
<feature type="transmembrane region" description="Helical" evidence="1">
    <location>
        <begin position="7"/>
        <end position="31"/>
    </location>
</feature>
<accession>A0ABS6W833</accession>
<organism evidence="2 3">
    <name type="scientific">Bifidobacterium phasiani</name>
    <dbReference type="NCBI Taxonomy" id="2834431"/>
    <lineage>
        <taxon>Bacteria</taxon>
        <taxon>Bacillati</taxon>
        <taxon>Actinomycetota</taxon>
        <taxon>Actinomycetes</taxon>
        <taxon>Bifidobacteriales</taxon>
        <taxon>Bifidobacteriaceae</taxon>
        <taxon>Bifidobacterium</taxon>
    </lineage>
</organism>
<dbReference type="Proteomes" id="UP000812844">
    <property type="component" value="Unassembled WGS sequence"/>
</dbReference>
<feature type="transmembrane region" description="Helical" evidence="1">
    <location>
        <begin position="75"/>
        <end position="95"/>
    </location>
</feature>
<comment type="caution">
    <text evidence="2">The sequence shown here is derived from an EMBL/GenBank/DDBJ whole genome shotgun (WGS) entry which is preliminary data.</text>
</comment>
<evidence type="ECO:0000313" key="2">
    <source>
        <dbReference type="EMBL" id="MBW3082507.1"/>
    </source>
</evidence>